<keyword evidence="4" id="KW-1185">Reference proteome</keyword>
<sequence length="186" mass="21874">MYDLNMDRERKTEEDSFKSWEQIKSMHHMKAKSLAFKLDKLTKIYKETLESAFSIAISKDEFVDRVKNVEDLKTGLNLKIKDLKSEEQILSSEDKDEELEYLKSKLYSLSTELEGKEHEINTLKKEKQVKFKIIESSTSEENEYNLNKDFYKLVNVSEHTESKIQDSPSTDEQSSEIEDQSIENKQ</sequence>
<gene>
    <name evidence="3" type="ORF">BpHYR1_007033</name>
</gene>
<name>A0A3M7PMX5_BRAPC</name>
<dbReference type="OrthoDB" id="10177410at2759"/>
<dbReference type="Proteomes" id="UP000276133">
    <property type="component" value="Unassembled WGS sequence"/>
</dbReference>
<feature type="coiled-coil region" evidence="1">
    <location>
        <begin position="66"/>
        <end position="126"/>
    </location>
</feature>
<dbReference type="EMBL" id="REGN01009924">
    <property type="protein sequence ID" value="RNA00091.1"/>
    <property type="molecule type" value="Genomic_DNA"/>
</dbReference>
<evidence type="ECO:0000313" key="4">
    <source>
        <dbReference type="Proteomes" id="UP000276133"/>
    </source>
</evidence>
<feature type="compositionally biased region" description="Acidic residues" evidence="2">
    <location>
        <begin position="173"/>
        <end position="186"/>
    </location>
</feature>
<evidence type="ECO:0000256" key="1">
    <source>
        <dbReference type="SAM" id="Coils"/>
    </source>
</evidence>
<protein>
    <submittedName>
        <fullName evidence="3">Uncharacterized protein</fullName>
    </submittedName>
</protein>
<dbReference type="AlphaFoldDB" id="A0A3M7PMX5"/>
<feature type="region of interest" description="Disordered" evidence="2">
    <location>
        <begin position="161"/>
        <end position="186"/>
    </location>
</feature>
<comment type="caution">
    <text evidence="3">The sequence shown here is derived from an EMBL/GenBank/DDBJ whole genome shotgun (WGS) entry which is preliminary data.</text>
</comment>
<proteinExistence type="predicted"/>
<evidence type="ECO:0000256" key="2">
    <source>
        <dbReference type="SAM" id="MobiDB-lite"/>
    </source>
</evidence>
<reference evidence="3 4" key="1">
    <citation type="journal article" date="2018" name="Sci. Rep.">
        <title>Genomic signatures of local adaptation to the degree of environmental predictability in rotifers.</title>
        <authorList>
            <person name="Franch-Gras L."/>
            <person name="Hahn C."/>
            <person name="Garcia-Roger E.M."/>
            <person name="Carmona M.J."/>
            <person name="Serra M."/>
            <person name="Gomez A."/>
        </authorList>
    </citation>
    <scope>NUCLEOTIDE SEQUENCE [LARGE SCALE GENOMIC DNA]</scope>
    <source>
        <strain evidence="3">HYR1</strain>
    </source>
</reference>
<organism evidence="3 4">
    <name type="scientific">Brachionus plicatilis</name>
    <name type="common">Marine rotifer</name>
    <name type="synonym">Brachionus muelleri</name>
    <dbReference type="NCBI Taxonomy" id="10195"/>
    <lineage>
        <taxon>Eukaryota</taxon>
        <taxon>Metazoa</taxon>
        <taxon>Spiralia</taxon>
        <taxon>Gnathifera</taxon>
        <taxon>Rotifera</taxon>
        <taxon>Eurotatoria</taxon>
        <taxon>Monogononta</taxon>
        <taxon>Pseudotrocha</taxon>
        <taxon>Ploima</taxon>
        <taxon>Brachionidae</taxon>
        <taxon>Brachionus</taxon>
    </lineage>
</organism>
<evidence type="ECO:0000313" key="3">
    <source>
        <dbReference type="EMBL" id="RNA00091.1"/>
    </source>
</evidence>
<keyword evidence="1" id="KW-0175">Coiled coil</keyword>
<accession>A0A3M7PMX5</accession>
<feature type="non-terminal residue" evidence="3">
    <location>
        <position position="186"/>
    </location>
</feature>